<dbReference type="PATRIC" id="fig|656366.3.peg.3412"/>
<sequence>MEYELMLFSRYYLRPQHGAEGLLDRSAFVLLSRLENVPPMTLKELAATLRLDGSTVHRQVAALLRPELLAYAAHNGGELARRVTPTAAGRAALEQTRDTYAQGIDRVIFEWSAAKRAQFVGLLQDFNQSVEELEGSPWPRS</sequence>
<feature type="domain" description="HTH marR-type" evidence="1">
    <location>
        <begin position="16"/>
        <end position="116"/>
    </location>
</feature>
<dbReference type="SMART" id="SM00347">
    <property type="entry name" value="HTH_MARR"/>
    <property type="match status" value="1"/>
</dbReference>
<dbReference type="InterPro" id="IPR000835">
    <property type="entry name" value="HTH_MarR-typ"/>
</dbReference>
<dbReference type="SUPFAM" id="SSF46785">
    <property type="entry name" value="Winged helix' DNA-binding domain"/>
    <property type="match status" value="1"/>
</dbReference>
<keyword evidence="3" id="KW-1185">Reference proteome</keyword>
<evidence type="ECO:0000313" key="2">
    <source>
        <dbReference type="EMBL" id="ALE93439.1"/>
    </source>
</evidence>
<name>A0A0M3UGW4_9MICC</name>
<organism evidence="2 3">
    <name type="scientific">Arthrobacter alpinus</name>
    <dbReference type="NCBI Taxonomy" id="656366"/>
    <lineage>
        <taxon>Bacteria</taxon>
        <taxon>Bacillati</taxon>
        <taxon>Actinomycetota</taxon>
        <taxon>Actinomycetes</taxon>
        <taxon>Micrococcales</taxon>
        <taxon>Micrococcaceae</taxon>
        <taxon>Arthrobacter</taxon>
    </lineage>
</organism>
<dbReference type="AlphaFoldDB" id="A0A0M3UGW4"/>
<gene>
    <name evidence="2" type="ORF">AOC05_15790</name>
</gene>
<accession>A0A0M3UGW4</accession>
<dbReference type="EMBL" id="CP012677">
    <property type="protein sequence ID" value="ALE93439.1"/>
    <property type="molecule type" value="Genomic_DNA"/>
</dbReference>
<dbReference type="InterPro" id="IPR036390">
    <property type="entry name" value="WH_DNA-bd_sf"/>
</dbReference>
<reference evidence="3" key="1">
    <citation type="submission" date="2015-09" db="EMBL/GenBank/DDBJ databases">
        <title>Complete genome of Arthrobacter alpinus strain R3.8.</title>
        <authorList>
            <person name="See-Too W.S."/>
            <person name="Chan K.G."/>
        </authorList>
    </citation>
    <scope>NUCLEOTIDE SEQUENCE [LARGE SCALE GENOMIC DNA]</scope>
    <source>
        <strain evidence="3">R3.8</strain>
    </source>
</reference>
<proteinExistence type="predicted"/>
<dbReference type="Proteomes" id="UP000062833">
    <property type="component" value="Chromosome"/>
</dbReference>
<protein>
    <recommendedName>
        <fullName evidence="1">HTH marR-type domain-containing protein</fullName>
    </recommendedName>
</protein>
<evidence type="ECO:0000313" key="3">
    <source>
        <dbReference type="Proteomes" id="UP000062833"/>
    </source>
</evidence>
<evidence type="ECO:0000259" key="1">
    <source>
        <dbReference type="SMART" id="SM00347"/>
    </source>
</evidence>
<dbReference type="GO" id="GO:0003700">
    <property type="term" value="F:DNA-binding transcription factor activity"/>
    <property type="evidence" value="ECO:0007669"/>
    <property type="project" value="InterPro"/>
</dbReference>
<dbReference type="InterPro" id="IPR036388">
    <property type="entry name" value="WH-like_DNA-bd_sf"/>
</dbReference>
<dbReference type="Pfam" id="PF01047">
    <property type="entry name" value="MarR"/>
    <property type="match status" value="1"/>
</dbReference>
<dbReference type="Gene3D" id="1.10.10.10">
    <property type="entry name" value="Winged helix-like DNA-binding domain superfamily/Winged helix DNA-binding domain"/>
    <property type="match status" value="1"/>
</dbReference>
<dbReference type="KEGG" id="aaq:AOC05_15790"/>